<evidence type="ECO:0000259" key="7">
    <source>
        <dbReference type="PROSITE" id="PS50888"/>
    </source>
</evidence>
<dbReference type="PANTHER" id="PTHR13935:SF41">
    <property type="entry name" value="TRANSCRIPTION FACTOR ORG2-RELATED"/>
    <property type="match status" value="1"/>
</dbReference>
<dbReference type="SUPFAM" id="SSF47459">
    <property type="entry name" value="HLH, helix-loop-helix DNA-binding domain"/>
    <property type="match status" value="1"/>
</dbReference>
<dbReference type="GO" id="GO:0046983">
    <property type="term" value="F:protein dimerization activity"/>
    <property type="evidence" value="ECO:0007669"/>
    <property type="project" value="InterPro"/>
</dbReference>
<dbReference type="FunFam" id="4.10.280.10:FF:000074">
    <property type="entry name" value="Transcription factor ORG2"/>
    <property type="match status" value="1"/>
</dbReference>
<feature type="domain" description="BHLH" evidence="7">
    <location>
        <begin position="73"/>
        <end position="125"/>
    </location>
</feature>
<evidence type="ECO:0000256" key="6">
    <source>
        <dbReference type="SAM" id="Coils"/>
    </source>
</evidence>
<evidence type="ECO:0000256" key="2">
    <source>
        <dbReference type="ARBA" id="ARBA00023015"/>
    </source>
</evidence>
<keyword evidence="4" id="KW-0804">Transcription</keyword>
<keyword evidence="9" id="KW-1185">Reference proteome</keyword>
<sequence length="252" mass="28479">MVALFSPPPPPQFSSLGWLLEEPISQQNMNYICGDNKTEISDSIALQHTKNKDAFAASFNDGLVVYGDEGKMMKKLNHNASERDRRKKINTLYSTLRSLLPPEDHSRKLSIPTTVSRVLNYIPELQKEVERLSKKRERLTSSKAKIEEEEAAAAAAAFSNKKKRMKSNERVSVISATPISDREIVFHISMSKTEKLSISEAVMRLENEGFIAINAASFQSFDGRLFYNLHLQAQGSQVPMDAEMLKKKVWPF</sequence>
<dbReference type="SMART" id="SM00353">
    <property type="entry name" value="HLH"/>
    <property type="match status" value="1"/>
</dbReference>
<keyword evidence="2" id="KW-0805">Transcription regulation</keyword>
<comment type="caution">
    <text evidence="8">The sequence shown here is derived from an EMBL/GenBank/DDBJ whole genome shotgun (WGS) entry which is preliminary data.</text>
</comment>
<dbReference type="InterPro" id="IPR036638">
    <property type="entry name" value="HLH_DNA-bd_sf"/>
</dbReference>
<comment type="subcellular location">
    <subcellularLocation>
        <location evidence="1">Nucleus</location>
    </subcellularLocation>
</comment>
<dbReference type="CDD" id="cd18914">
    <property type="entry name" value="bHLH_AtORG2_like"/>
    <property type="match status" value="1"/>
</dbReference>
<evidence type="ECO:0000313" key="8">
    <source>
        <dbReference type="EMBL" id="GFP80820.1"/>
    </source>
</evidence>
<reference evidence="8" key="1">
    <citation type="submission" date="2020-07" db="EMBL/GenBank/DDBJ databases">
        <title>Ethylene signaling mediates host invasion by parasitic plants.</title>
        <authorList>
            <person name="Yoshida S."/>
        </authorList>
    </citation>
    <scope>NUCLEOTIDE SEQUENCE</scope>
    <source>
        <strain evidence="8">Okayama</strain>
    </source>
</reference>
<dbReference type="Pfam" id="PF00010">
    <property type="entry name" value="HLH"/>
    <property type="match status" value="1"/>
</dbReference>
<evidence type="ECO:0000256" key="4">
    <source>
        <dbReference type="ARBA" id="ARBA00023163"/>
    </source>
</evidence>
<dbReference type="Gene3D" id="4.10.280.10">
    <property type="entry name" value="Helix-loop-helix DNA-binding domain"/>
    <property type="match status" value="1"/>
</dbReference>
<dbReference type="Proteomes" id="UP000653305">
    <property type="component" value="Unassembled WGS sequence"/>
</dbReference>
<dbReference type="GO" id="GO:0000977">
    <property type="term" value="F:RNA polymerase II transcription regulatory region sequence-specific DNA binding"/>
    <property type="evidence" value="ECO:0007669"/>
    <property type="project" value="TreeGrafter"/>
</dbReference>
<evidence type="ECO:0000313" key="9">
    <source>
        <dbReference type="Proteomes" id="UP000653305"/>
    </source>
</evidence>
<dbReference type="AlphaFoldDB" id="A0A830B094"/>
<proteinExistence type="predicted"/>
<dbReference type="EMBL" id="BMAC01000024">
    <property type="protein sequence ID" value="GFP80820.1"/>
    <property type="molecule type" value="Genomic_DNA"/>
</dbReference>
<gene>
    <name evidence="8" type="ORF">PHJA_000225300</name>
</gene>
<keyword evidence="3" id="KW-0238">DNA-binding</keyword>
<keyword evidence="6" id="KW-0175">Coiled coil</keyword>
<evidence type="ECO:0000256" key="5">
    <source>
        <dbReference type="ARBA" id="ARBA00023242"/>
    </source>
</evidence>
<accession>A0A830B094</accession>
<dbReference type="PROSITE" id="PS50888">
    <property type="entry name" value="BHLH"/>
    <property type="match status" value="1"/>
</dbReference>
<organism evidence="8 9">
    <name type="scientific">Phtheirospermum japonicum</name>
    <dbReference type="NCBI Taxonomy" id="374723"/>
    <lineage>
        <taxon>Eukaryota</taxon>
        <taxon>Viridiplantae</taxon>
        <taxon>Streptophyta</taxon>
        <taxon>Embryophyta</taxon>
        <taxon>Tracheophyta</taxon>
        <taxon>Spermatophyta</taxon>
        <taxon>Magnoliopsida</taxon>
        <taxon>eudicotyledons</taxon>
        <taxon>Gunneridae</taxon>
        <taxon>Pentapetalae</taxon>
        <taxon>asterids</taxon>
        <taxon>lamiids</taxon>
        <taxon>Lamiales</taxon>
        <taxon>Orobanchaceae</taxon>
        <taxon>Orobanchaceae incertae sedis</taxon>
        <taxon>Phtheirospermum</taxon>
    </lineage>
</organism>
<dbReference type="PANTHER" id="PTHR13935">
    <property type="entry name" value="ACHAETE-SCUTE TRANSCRIPTION FACTOR-RELATED"/>
    <property type="match status" value="1"/>
</dbReference>
<dbReference type="GO" id="GO:0090575">
    <property type="term" value="C:RNA polymerase II transcription regulator complex"/>
    <property type="evidence" value="ECO:0007669"/>
    <property type="project" value="TreeGrafter"/>
</dbReference>
<evidence type="ECO:0000256" key="1">
    <source>
        <dbReference type="ARBA" id="ARBA00004123"/>
    </source>
</evidence>
<evidence type="ECO:0000256" key="3">
    <source>
        <dbReference type="ARBA" id="ARBA00023125"/>
    </source>
</evidence>
<feature type="coiled-coil region" evidence="6">
    <location>
        <begin position="122"/>
        <end position="152"/>
    </location>
</feature>
<dbReference type="GO" id="GO:0000981">
    <property type="term" value="F:DNA-binding transcription factor activity, RNA polymerase II-specific"/>
    <property type="evidence" value="ECO:0007669"/>
    <property type="project" value="TreeGrafter"/>
</dbReference>
<keyword evidence="5" id="KW-0539">Nucleus</keyword>
<name>A0A830B094_9LAMI</name>
<dbReference type="InterPro" id="IPR011598">
    <property type="entry name" value="bHLH_dom"/>
</dbReference>
<protein>
    <submittedName>
        <fullName evidence="8">Transcription factor org2</fullName>
    </submittedName>
</protein>
<dbReference type="OrthoDB" id="6106870at2759"/>
<dbReference type="GO" id="GO:0010106">
    <property type="term" value="P:cellular response to iron ion starvation"/>
    <property type="evidence" value="ECO:0007669"/>
    <property type="project" value="UniProtKB-ARBA"/>
</dbReference>
<dbReference type="InterPro" id="IPR015660">
    <property type="entry name" value="MASH1/Ascl1a-like"/>
</dbReference>